<comment type="catalytic activity">
    <reaction evidence="7">
        <text>D-ribulose + ATP = D-ribulose 5-phosphate + ADP + H(+)</text>
        <dbReference type="Rhea" id="RHEA:17601"/>
        <dbReference type="ChEBI" id="CHEBI:15378"/>
        <dbReference type="ChEBI" id="CHEBI:17173"/>
        <dbReference type="ChEBI" id="CHEBI:30616"/>
        <dbReference type="ChEBI" id="CHEBI:58121"/>
        <dbReference type="ChEBI" id="CHEBI:456216"/>
        <dbReference type="EC" id="2.7.1.16"/>
    </reaction>
</comment>
<protein>
    <recommendedName>
        <fullName evidence="7 8">Ribulokinase</fullName>
        <ecNumber evidence="7 8">2.7.1.16</ecNumber>
    </recommendedName>
</protein>
<dbReference type="InterPro" id="IPR043129">
    <property type="entry name" value="ATPase_NBD"/>
</dbReference>
<dbReference type="GO" id="GO:0019150">
    <property type="term" value="F:D-ribulokinase activity"/>
    <property type="evidence" value="ECO:0007669"/>
    <property type="project" value="TreeGrafter"/>
</dbReference>
<dbReference type="InterPro" id="IPR005929">
    <property type="entry name" value="Ribulokinase"/>
</dbReference>
<evidence type="ECO:0000256" key="9">
    <source>
        <dbReference type="RuleBase" id="RU003455"/>
    </source>
</evidence>
<dbReference type="GO" id="GO:0005737">
    <property type="term" value="C:cytoplasm"/>
    <property type="evidence" value="ECO:0007669"/>
    <property type="project" value="TreeGrafter"/>
</dbReference>
<keyword evidence="3 7" id="KW-0418">Kinase</keyword>
<keyword evidence="5 7" id="KW-0054">Arabinose catabolism</keyword>
<dbReference type="AlphaFoldDB" id="A0A917B0Q6"/>
<dbReference type="EMBL" id="BMGP01000001">
    <property type="protein sequence ID" value="GGF12317.1"/>
    <property type="molecule type" value="Genomic_DNA"/>
</dbReference>
<dbReference type="NCBIfam" id="NF003154">
    <property type="entry name" value="PRK04123.1"/>
    <property type="match status" value="1"/>
</dbReference>
<dbReference type="HAMAP" id="MF_00520">
    <property type="entry name" value="Ribulokinase"/>
    <property type="match status" value="1"/>
</dbReference>
<keyword evidence="6 7" id="KW-0119">Carbohydrate metabolism</keyword>
<evidence type="ECO:0000256" key="7">
    <source>
        <dbReference type="HAMAP-Rule" id="MF_00520"/>
    </source>
</evidence>
<evidence type="ECO:0000256" key="8">
    <source>
        <dbReference type="NCBIfam" id="TIGR01234"/>
    </source>
</evidence>
<evidence type="ECO:0000259" key="12">
    <source>
        <dbReference type="Pfam" id="PF02782"/>
    </source>
</evidence>
<organism evidence="13 14">
    <name type="scientific">Subtercola lobariae</name>
    <dbReference type="NCBI Taxonomy" id="1588641"/>
    <lineage>
        <taxon>Bacteria</taxon>
        <taxon>Bacillati</taxon>
        <taxon>Actinomycetota</taxon>
        <taxon>Actinomycetes</taxon>
        <taxon>Micrococcales</taxon>
        <taxon>Microbacteriaceae</taxon>
        <taxon>Subtercola</taxon>
    </lineage>
</organism>
<keyword evidence="4 7" id="KW-0067">ATP-binding</keyword>
<comment type="pathway">
    <text evidence="7 9">Carbohydrate degradation; L-arabinose degradation via L-ribulose; D-xylulose 5-phosphate from L-arabinose (bacterial route): step 2/3.</text>
</comment>
<dbReference type="PANTHER" id="PTHR43435:SF4">
    <property type="entry name" value="FGGY CARBOHYDRATE KINASE DOMAIN-CONTAINING PROTEIN"/>
    <property type="match status" value="1"/>
</dbReference>
<dbReference type="SUPFAM" id="SSF53067">
    <property type="entry name" value="Actin-like ATPase domain"/>
    <property type="match status" value="2"/>
</dbReference>
<dbReference type="Pfam" id="PF00370">
    <property type="entry name" value="FGGY_N"/>
    <property type="match status" value="1"/>
</dbReference>
<dbReference type="Gene3D" id="3.30.420.40">
    <property type="match status" value="2"/>
</dbReference>
<dbReference type="NCBIfam" id="TIGR01234">
    <property type="entry name" value="L-ribulokinase"/>
    <property type="match status" value="1"/>
</dbReference>
<reference evidence="13 14" key="1">
    <citation type="journal article" date="2014" name="Int. J. Syst. Evol. Microbiol.">
        <title>Complete genome sequence of Corynebacterium casei LMG S-19264T (=DSM 44701T), isolated from a smear-ripened cheese.</title>
        <authorList>
            <consortium name="US DOE Joint Genome Institute (JGI-PGF)"/>
            <person name="Walter F."/>
            <person name="Albersmeier A."/>
            <person name="Kalinowski J."/>
            <person name="Ruckert C."/>
        </authorList>
    </citation>
    <scope>NUCLEOTIDE SEQUENCE [LARGE SCALE GENOMIC DNA]</scope>
    <source>
        <strain evidence="13 14">CGMCC 1.12976</strain>
    </source>
</reference>
<comment type="catalytic activity">
    <reaction evidence="7 9">
        <text>L-ribulose + ATP = L-ribulose 5-phosphate + ADP + H(+)</text>
        <dbReference type="Rhea" id="RHEA:22072"/>
        <dbReference type="ChEBI" id="CHEBI:15378"/>
        <dbReference type="ChEBI" id="CHEBI:16880"/>
        <dbReference type="ChEBI" id="CHEBI:30616"/>
        <dbReference type="ChEBI" id="CHEBI:58226"/>
        <dbReference type="ChEBI" id="CHEBI:456216"/>
        <dbReference type="EC" id="2.7.1.16"/>
    </reaction>
</comment>
<feature type="compositionally biased region" description="Polar residues" evidence="10">
    <location>
        <begin position="629"/>
        <end position="638"/>
    </location>
</feature>
<evidence type="ECO:0000256" key="4">
    <source>
        <dbReference type="ARBA" id="ARBA00022840"/>
    </source>
</evidence>
<dbReference type="GO" id="GO:0019569">
    <property type="term" value="P:L-arabinose catabolic process to D-xylulose 5-phosphate"/>
    <property type="evidence" value="ECO:0007669"/>
    <property type="project" value="UniProtKB-UniRule"/>
</dbReference>
<accession>A0A917B0Q6</accession>
<evidence type="ECO:0000313" key="14">
    <source>
        <dbReference type="Proteomes" id="UP000598775"/>
    </source>
</evidence>
<evidence type="ECO:0000256" key="10">
    <source>
        <dbReference type="SAM" id="MobiDB-lite"/>
    </source>
</evidence>
<dbReference type="GO" id="GO:0008741">
    <property type="term" value="F:ribulokinase activity"/>
    <property type="evidence" value="ECO:0007669"/>
    <property type="project" value="UniProtKB-UniRule"/>
</dbReference>
<comment type="similarity">
    <text evidence="7 9">Belongs to the ribulokinase family.</text>
</comment>
<gene>
    <name evidence="7 13" type="primary">araB</name>
    <name evidence="13" type="ORF">GCM10011399_02840</name>
</gene>
<evidence type="ECO:0000256" key="3">
    <source>
        <dbReference type="ARBA" id="ARBA00022777"/>
    </source>
</evidence>
<dbReference type="InterPro" id="IPR018485">
    <property type="entry name" value="FGGY_C"/>
</dbReference>
<dbReference type="Proteomes" id="UP000598775">
    <property type="component" value="Unassembled WGS sequence"/>
</dbReference>
<dbReference type="PANTHER" id="PTHR43435">
    <property type="entry name" value="RIBULOKINASE"/>
    <property type="match status" value="1"/>
</dbReference>
<dbReference type="Pfam" id="PF02782">
    <property type="entry name" value="FGGY_C"/>
    <property type="match status" value="1"/>
</dbReference>
<feature type="region of interest" description="Disordered" evidence="10">
    <location>
        <begin position="599"/>
        <end position="638"/>
    </location>
</feature>
<evidence type="ECO:0000256" key="6">
    <source>
        <dbReference type="ARBA" id="ARBA00023277"/>
    </source>
</evidence>
<feature type="domain" description="Carbohydrate kinase FGGY N-terminal" evidence="11">
    <location>
        <begin position="45"/>
        <end position="316"/>
    </location>
</feature>
<dbReference type="CDD" id="cd07781">
    <property type="entry name" value="ASKHA_NBD_FGGY_L-RBK"/>
    <property type="match status" value="1"/>
</dbReference>
<dbReference type="EC" id="2.7.1.16" evidence="7 8"/>
<keyword evidence="14" id="KW-1185">Reference proteome</keyword>
<proteinExistence type="inferred from homology"/>
<comment type="caution">
    <text evidence="13">The sequence shown here is derived from an EMBL/GenBank/DDBJ whole genome shotgun (WGS) entry which is preliminary data.</text>
</comment>
<evidence type="ECO:0000256" key="2">
    <source>
        <dbReference type="ARBA" id="ARBA00022741"/>
    </source>
</evidence>
<keyword evidence="2 7" id="KW-0547">Nucleotide-binding</keyword>
<evidence type="ECO:0000259" key="11">
    <source>
        <dbReference type="Pfam" id="PF00370"/>
    </source>
</evidence>
<evidence type="ECO:0000256" key="1">
    <source>
        <dbReference type="ARBA" id="ARBA00022679"/>
    </source>
</evidence>
<evidence type="ECO:0000256" key="5">
    <source>
        <dbReference type="ARBA" id="ARBA00022935"/>
    </source>
</evidence>
<keyword evidence="1 7" id="KW-0808">Transferase</keyword>
<feature type="domain" description="Carbohydrate kinase FGGY C-terminal" evidence="12">
    <location>
        <begin position="329"/>
        <end position="526"/>
    </location>
</feature>
<dbReference type="InterPro" id="IPR018484">
    <property type="entry name" value="FGGY_N"/>
</dbReference>
<evidence type="ECO:0000313" key="13">
    <source>
        <dbReference type="EMBL" id="GGF12317.1"/>
    </source>
</evidence>
<sequence>MSFRATNANELFIRNQTKEFARVNAVPTTERAADQEASGLVDERYVVGVDYGTLSGRAVVVRVSDGAELGSAAFAYPHAVMDRILARSGVTLPPDWALQVPSDYVDVLKHAVPDAIAAAGIDPANVVGIGTDFTACTMIPTLSDGTPLNELPEFADRPHAYVKLWKHHAAQPQADRINELAAVRGESWSPRYGGLISSEWEFAKGLQLLEEDPEIYDRMQHWVEAADWIVWQLTGTYVRNACTAGYKGMLQDGEYPSRDFLKALNPGFETFAETKVAHQIGQLGASAGRLSAEAAALTGLPEGIAVAVGNVDAHVTAPAARAVKPGQMVAIMGTSTCHVMNSDRLVEVPGMCGVVDGGIVDGLYGYEAGQSGVGDIFAWFVENQVPARYSTEAAAAGLSVHQYLTELIAGQPVGGHGLVALDWASGNRSVLVDHELSGLVLGTTLTTRTEEIYRALLESTAFGTRKIVETFTAAGVPVTEFIVAGGLLKNAFLMQVYSDVLRMPISTIASDQGPALGSAIHAAVAAGVYPNVLAAGEAMGKVNTNVYQPNDEAADAYDRLYAEYSLLHDYFGRGANDVMHRLAALRREGFAAASAGAASVGAGGTDLDSLEQQSLEPEPEHKPEHSAGATAQSMEAAK</sequence>
<dbReference type="GO" id="GO:0005524">
    <property type="term" value="F:ATP binding"/>
    <property type="evidence" value="ECO:0007669"/>
    <property type="project" value="UniProtKB-UniRule"/>
</dbReference>
<name>A0A917B0Q6_9MICO</name>